<feature type="region of interest" description="Disordered" evidence="1">
    <location>
        <begin position="1"/>
        <end position="24"/>
    </location>
</feature>
<evidence type="ECO:0000256" key="1">
    <source>
        <dbReference type="SAM" id="MobiDB-lite"/>
    </source>
</evidence>
<accession>A0A226EWX7</accession>
<dbReference type="Proteomes" id="UP000198287">
    <property type="component" value="Unassembled WGS sequence"/>
</dbReference>
<name>A0A226EWX7_FOLCA</name>
<dbReference type="EMBL" id="LNIX01000002">
    <property type="protein sequence ID" value="OXA61126.1"/>
    <property type="molecule type" value="Genomic_DNA"/>
</dbReference>
<sequence length="112" mass="12705">MVTSNGIRNFARIDSRSSSPPRLPTMSYTVNIPAASILIPEDTRMEIIRDFISGEVDKYDVKVKKLNELPEGERDPRLVAAAVDNREAWAKVQRLMEVKVAIQAEIRSDHLR</sequence>
<protein>
    <submittedName>
        <fullName evidence="2">Uncharacterized protein</fullName>
    </submittedName>
</protein>
<reference evidence="2 3" key="1">
    <citation type="submission" date="2015-12" db="EMBL/GenBank/DDBJ databases">
        <title>The genome of Folsomia candida.</title>
        <authorList>
            <person name="Faddeeva A."/>
            <person name="Derks M.F."/>
            <person name="Anvar Y."/>
            <person name="Smit S."/>
            <person name="Van Straalen N."/>
            <person name="Roelofs D."/>
        </authorList>
    </citation>
    <scope>NUCLEOTIDE SEQUENCE [LARGE SCALE GENOMIC DNA]</scope>
    <source>
        <strain evidence="2 3">VU population</strain>
        <tissue evidence="2">Whole body</tissue>
    </source>
</reference>
<evidence type="ECO:0000313" key="3">
    <source>
        <dbReference type="Proteomes" id="UP000198287"/>
    </source>
</evidence>
<keyword evidence="3" id="KW-1185">Reference proteome</keyword>
<evidence type="ECO:0000313" key="2">
    <source>
        <dbReference type="EMBL" id="OXA61126.1"/>
    </source>
</evidence>
<comment type="caution">
    <text evidence="2">The sequence shown here is derived from an EMBL/GenBank/DDBJ whole genome shotgun (WGS) entry which is preliminary data.</text>
</comment>
<gene>
    <name evidence="2" type="ORF">Fcan01_04153</name>
</gene>
<organism evidence="2 3">
    <name type="scientific">Folsomia candida</name>
    <name type="common">Springtail</name>
    <dbReference type="NCBI Taxonomy" id="158441"/>
    <lineage>
        <taxon>Eukaryota</taxon>
        <taxon>Metazoa</taxon>
        <taxon>Ecdysozoa</taxon>
        <taxon>Arthropoda</taxon>
        <taxon>Hexapoda</taxon>
        <taxon>Collembola</taxon>
        <taxon>Entomobryomorpha</taxon>
        <taxon>Isotomoidea</taxon>
        <taxon>Isotomidae</taxon>
        <taxon>Proisotominae</taxon>
        <taxon>Folsomia</taxon>
    </lineage>
</organism>
<dbReference type="AlphaFoldDB" id="A0A226EWX7"/>
<proteinExistence type="predicted"/>